<evidence type="ECO:0000313" key="3">
    <source>
        <dbReference type="EMBL" id="KAG8478451.1"/>
    </source>
</evidence>
<dbReference type="Proteomes" id="UP000701853">
    <property type="component" value="Chromosome 11"/>
</dbReference>
<comment type="caution">
    <text evidence="3">The sequence shown here is derived from an EMBL/GenBank/DDBJ whole genome shotgun (WGS) entry which is preliminary data.</text>
</comment>
<dbReference type="InterPro" id="IPR036236">
    <property type="entry name" value="Znf_C2H2_sf"/>
</dbReference>
<dbReference type="InterPro" id="IPR013087">
    <property type="entry name" value="Znf_C2H2_type"/>
</dbReference>
<reference evidence="3 4" key="1">
    <citation type="journal article" date="2021" name="bioRxiv">
        <title>The Gossypium anomalum genome as a resource for cotton improvement and evolutionary analysis of hybrid incompatibility.</title>
        <authorList>
            <person name="Grover C.E."/>
            <person name="Yuan D."/>
            <person name="Arick M.A."/>
            <person name="Miller E.R."/>
            <person name="Hu G."/>
            <person name="Peterson D.G."/>
            <person name="Wendel J.F."/>
            <person name="Udall J.A."/>
        </authorList>
    </citation>
    <scope>NUCLEOTIDE SEQUENCE [LARGE SCALE GENOMIC DNA]</scope>
    <source>
        <strain evidence="3">JFW-Udall</strain>
        <tissue evidence="3">Leaf</tissue>
    </source>
</reference>
<organism evidence="3 4">
    <name type="scientific">Gossypium anomalum</name>
    <dbReference type="NCBI Taxonomy" id="47600"/>
    <lineage>
        <taxon>Eukaryota</taxon>
        <taxon>Viridiplantae</taxon>
        <taxon>Streptophyta</taxon>
        <taxon>Embryophyta</taxon>
        <taxon>Tracheophyta</taxon>
        <taxon>Spermatophyta</taxon>
        <taxon>Magnoliopsida</taxon>
        <taxon>eudicotyledons</taxon>
        <taxon>Gunneridae</taxon>
        <taxon>Pentapetalae</taxon>
        <taxon>rosids</taxon>
        <taxon>malvids</taxon>
        <taxon>Malvales</taxon>
        <taxon>Malvaceae</taxon>
        <taxon>Malvoideae</taxon>
        <taxon>Gossypium</taxon>
    </lineage>
</organism>
<keyword evidence="1" id="KW-0479">Metal-binding</keyword>
<evidence type="ECO:0000313" key="4">
    <source>
        <dbReference type="Proteomes" id="UP000701853"/>
    </source>
</evidence>
<dbReference type="Gene3D" id="3.30.160.60">
    <property type="entry name" value="Classic Zinc Finger"/>
    <property type="match status" value="1"/>
</dbReference>
<evidence type="ECO:0000259" key="2">
    <source>
        <dbReference type="PROSITE" id="PS50157"/>
    </source>
</evidence>
<dbReference type="EMBL" id="JAHUZN010000011">
    <property type="protein sequence ID" value="KAG8478451.1"/>
    <property type="molecule type" value="Genomic_DNA"/>
</dbReference>
<dbReference type="PROSITE" id="PS00028">
    <property type="entry name" value="ZINC_FINGER_C2H2_1"/>
    <property type="match status" value="1"/>
</dbReference>
<evidence type="ECO:0000256" key="1">
    <source>
        <dbReference type="PROSITE-ProRule" id="PRU00042"/>
    </source>
</evidence>
<accession>A0A8J5XXS6</accession>
<dbReference type="PANTHER" id="PTHR35744">
    <property type="entry name" value="C2H2-TYPE DOMAIN-CONTAINING PROTEIN"/>
    <property type="match status" value="1"/>
</dbReference>
<protein>
    <recommendedName>
        <fullName evidence="2">C2H2-type domain-containing protein</fullName>
    </recommendedName>
</protein>
<dbReference type="CDD" id="cd18725">
    <property type="entry name" value="PIN_LabA-like"/>
    <property type="match status" value="1"/>
</dbReference>
<name>A0A8J5XXS6_9ROSI</name>
<dbReference type="AlphaFoldDB" id="A0A8J5XXS6"/>
<keyword evidence="4" id="KW-1185">Reference proteome</keyword>
<keyword evidence="1" id="KW-0863">Zinc-finger</keyword>
<keyword evidence="1" id="KW-0862">Zinc</keyword>
<dbReference type="Pfam" id="PF01936">
    <property type="entry name" value="NYN"/>
    <property type="match status" value="1"/>
</dbReference>
<dbReference type="OrthoDB" id="3518456at2759"/>
<dbReference type="PROSITE" id="PS50157">
    <property type="entry name" value="ZINC_FINGER_C2H2_2"/>
    <property type="match status" value="1"/>
</dbReference>
<proteinExistence type="predicted"/>
<dbReference type="Gene3D" id="3.40.50.1010">
    <property type="entry name" value="5'-nuclease"/>
    <property type="match status" value="1"/>
</dbReference>
<gene>
    <name evidence="3" type="ORF">CXB51_028371</name>
</gene>
<feature type="domain" description="C2H2-type" evidence="2">
    <location>
        <begin position="227"/>
        <end position="255"/>
    </location>
</feature>
<sequence>MDVSTTQLQPSNLNKVDATFSKKKKKSFEASEPNSSTSLISVATFLGDNIRTVGLELSRNIALEMLIQENSNMIIQENVQTLYVVLGEIEYLTDDEIIDASPRTAQVSLRRPLHPVVLLTLVYTISRLCHFKAKRGFNSLNQTSSVQNSVAVFWDLDNKPPNAFPPFEAVVKLKTAASSFGVVRSMVAYANQHSFSYVPKAVREQRRERKLLNQLENKGVIKSIDPYVCKVCGRRFYTNEKLVNHFKQIHEREHQKRVNQIESARGSRRVKLVGKYSMKMEKYKNAAREVLTPKVGYGLADELKRAGFWVGTVSNRPQAADVALRDHMVDVMDKRKAECLMLVSDDSDFVGVLKEAKLRCLKTVVVGDADDGALKRVADAGFSWTEILKGKAKKEAVSVVGKWKDRDILKKLEWTYDPEVERKLYGSEDMFDDESEDLDFDGCDDGNSSDYIHKEDSGAWWELDTESDADSSKSQ</sequence>
<dbReference type="PANTHER" id="PTHR35744:SF4">
    <property type="entry name" value="OS04G0464600 PROTEIN"/>
    <property type="match status" value="1"/>
</dbReference>
<dbReference type="InterPro" id="IPR021139">
    <property type="entry name" value="NYN"/>
</dbReference>
<dbReference type="SUPFAM" id="SSF57667">
    <property type="entry name" value="beta-beta-alpha zinc fingers"/>
    <property type="match status" value="1"/>
</dbReference>
<dbReference type="GO" id="GO:0004540">
    <property type="term" value="F:RNA nuclease activity"/>
    <property type="evidence" value="ECO:0007669"/>
    <property type="project" value="InterPro"/>
</dbReference>
<dbReference type="SMART" id="SM00355">
    <property type="entry name" value="ZnF_C2H2"/>
    <property type="match status" value="1"/>
</dbReference>
<dbReference type="GO" id="GO:0008270">
    <property type="term" value="F:zinc ion binding"/>
    <property type="evidence" value="ECO:0007669"/>
    <property type="project" value="UniProtKB-KW"/>
</dbReference>